<dbReference type="InterPro" id="IPR010279">
    <property type="entry name" value="YqjD/ElaB"/>
</dbReference>
<dbReference type="Pfam" id="PF05957">
    <property type="entry name" value="DUF883"/>
    <property type="match status" value="1"/>
</dbReference>
<dbReference type="Proteomes" id="UP000007564">
    <property type="component" value="Chromosome"/>
</dbReference>
<gene>
    <name evidence="12" type="ORF">BN112_0656</name>
</gene>
<organism evidence="12 13">
    <name type="scientific">Bordetella bronchiseptica 253</name>
    <dbReference type="NCBI Taxonomy" id="568707"/>
    <lineage>
        <taxon>Bacteria</taxon>
        <taxon>Pseudomonadati</taxon>
        <taxon>Pseudomonadota</taxon>
        <taxon>Betaproteobacteria</taxon>
        <taxon>Burkholderiales</taxon>
        <taxon>Alcaligenaceae</taxon>
        <taxon>Bordetella</taxon>
    </lineage>
</organism>
<dbReference type="AlphaFoldDB" id="A0A0C6P301"/>
<keyword evidence="6" id="KW-1133">Transmembrane helix</keyword>
<evidence type="ECO:0000256" key="7">
    <source>
        <dbReference type="ARBA" id="ARBA00023136"/>
    </source>
</evidence>
<keyword evidence="3" id="KW-1003">Cell membrane</keyword>
<evidence type="ECO:0000256" key="5">
    <source>
        <dbReference type="ARBA" id="ARBA00022692"/>
    </source>
</evidence>
<dbReference type="OrthoDB" id="8640387at2"/>
<evidence type="ECO:0000256" key="2">
    <source>
        <dbReference type="ARBA" id="ARBA00010423"/>
    </source>
</evidence>
<dbReference type="HOGENOM" id="CLU_132623_0_2_4"/>
<feature type="domain" description="DUF883" evidence="11">
    <location>
        <begin position="80"/>
        <end position="104"/>
    </location>
</feature>
<dbReference type="Pfam" id="PF19029">
    <property type="entry name" value="DUF883_C"/>
    <property type="match status" value="1"/>
</dbReference>
<keyword evidence="5" id="KW-0812">Transmembrane</keyword>
<reference evidence="12 13" key="1">
    <citation type="journal article" date="2012" name="BMC Genomics">
        <title>Comparative genomics of the classical Bordetella subspecies: the evolution and exchange of virulence-associated diversity amongst closely related pathogens.</title>
        <authorList>
            <person name="Park J."/>
            <person name="Zhang Y."/>
            <person name="Buboltz A.M."/>
            <person name="Zhang X."/>
            <person name="Schuster S.C."/>
            <person name="Ahuja U."/>
            <person name="Liu M."/>
            <person name="Miller J.F."/>
            <person name="Sebaihia M."/>
            <person name="Bentley S.D."/>
            <person name="Parkhill J."/>
            <person name="Harvill E.T."/>
        </authorList>
    </citation>
    <scope>NUCLEOTIDE SEQUENCE [LARGE SCALE GENOMIC DNA]</scope>
    <source>
        <strain evidence="12 13">253</strain>
    </source>
</reference>
<feature type="compositionally biased region" description="Basic and acidic residues" evidence="9">
    <location>
        <begin position="1"/>
        <end position="16"/>
    </location>
</feature>
<dbReference type="GO" id="GO:0005886">
    <property type="term" value="C:plasma membrane"/>
    <property type="evidence" value="ECO:0007669"/>
    <property type="project" value="UniProtKB-SubCell"/>
</dbReference>
<dbReference type="InterPro" id="IPR043605">
    <property type="entry name" value="DUF883_C"/>
</dbReference>
<dbReference type="GO" id="GO:0043022">
    <property type="term" value="F:ribosome binding"/>
    <property type="evidence" value="ECO:0007669"/>
    <property type="project" value="InterPro"/>
</dbReference>
<evidence type="ECO:0008006" key="14">
    <source>
        <dbReference type="Google" id="ProtNLM"/>
    </source>
</evidence>
<dbReference type="EMBL" id="HE965806">
    <property type="protein sequence ID" value="CCJ52574.1"/>
    <property type="molecule type" value="Genomic_DNA"/>
</dbReference>
<comment type="subcellular location">
    <subcellularLocation>
        <location evidence="1">Cell inner membrane</location>
        <topology evidence="1">Single-pass membrane protein</topology>
    </subcellularLocation>
</comment>
<evidence type="ECO:0000256" key="8">
    <source>
        <dbReference type="SAM" id="Coils"/>
    </source>
</evidence>
<dbReference type="InterPro" id="IPR043604">
    <property type="entry name" value="DUF883_N"/>
</dbReference>
<evidence type="ECO:0000256" key="1">
    <source>
        <dbReference type="ARBA" id="ARBA00004377"/>
    </source>
</evidence>
<proteinExistence type="inferred from homology"/>
<evidence type="ECO:0000256" key="4">
    <source>
        <dbReference type="ARBA" id="ARBA00022519"/>
    </source>
</evidence>
<evidence type="ECO:0000256" key="6">
    <source>
        <dbReference type="ARBA" id="ARBA00022989"/>
    </source>
</evidence>
<protein>
    <recommendedName>
        <fullName evidence="14">DUF883 domain-containing protein</fullName>
    </recommendedName>
</protein>
<evidence type="ECO:0000256" key="9">
    <source>
        <dbReference type="SAM" id="MobiDB-lite"/>
    </source>
</evidence>
<comment type="similarity">
    <text evidence="2">Belongs to the ElaB/YgaM/YqjD family.</text>
</comment>
<name>A0A0C6P301_BORBO</name>
<accession>A0A0C6P301</accession>
<evidence type="ECO:0000313" key="12">
    <source>
        <dbReference type="EMBL" id="CCJ52574.1"/>
    </source>
</evidence>
<sequence>MHAHTEDRARMRESKQQVKSGLHELIAGAEALLRSTASYGGSELESVRDRLKHQLEAARDQAGGWERSAVERYQRASRVADGYVHENSWKLIGVAIVLGALLGACAMSDRGRRR</sequence>
<dbReference type="PANTHER" id="PTHR35893">
    <property type="entry name" value="INNER MEMBRANE PROTEIN-RELATED"/>
    <property type="match status" value="1"/>
</dbReference>
<evidence type="ECO:0000256" key="3">
    <source>
        <dbReference type="ARBA" id="ARBA00022475"/>
    </source>
</evidence>
<dbReference type="KEGG" id="bbh:BN112_0656"/>
<dbReference type="GeneID" id="93204439"/>
<keyword evidence="7" id="KW-0472">Membrane</keyword>
<dbReference type="RefSeq" id="WP_003811342.1">
    <property type="nucleotide sequence ID" value="NC_019382.1"/>
</dbReference>
<keyword evidence="4" id="KW-0997">Cell inner membrane</keyword>
<evidence type="ECO:0000259" key="11">
    <source>
        <dbReference type="Pfam" id="PF19029"/>
    </source>
</evidence>
<feature type="region of interest" description="Disordered" evidence="9">
    <location>
        <begin position="1"/>
        <end position="20"/>
    </location>
</feature>
<dbReference type="PANTHER" id="PTHR35893:SF3">
    <property type="entry name" value="INNER MEMBRANE PROTEIN"/>
    <property type="match status" value="1"/>
</dbReference>
<evidence type="ECO:0000313" key="13">
    <source>
        <dbReference type="Proteomes" id="UP000007564"/>
    </source>
</evidence>
<evidence type="ECO:0000259" key="10">
    <source>
        <dbReference type="Pfam" id="PF05957"/>
    </source>
</evidence>
<feature type="domain" description="DUF883" evidence="10">
    <location>
        <begin position="21"/>
        <end position="64"/>
    </location>
</feature>
<feature type="coiled-coil region" evidence="8">
    <location>
        <begin position="41"/>
        <end position="68"/>
    </location>
</feature>
<keyword evidence="8" id="KW-0175">Coiled coil</keyword>